<sequence length="237" mass="25931">MNAAGATPEQVDAIIALERALGTTDCTPAEFIASWPAVKAEQQINHLKSLVRARDELPRLRSQWVCAMRLLAQTGAEVSEIPPLPPMATPEQIEESIQLLATELDIARGGDGVSGLYGTLREIARAGRILRDRGANVGTGFYLYEDKLVRVQQAPEGDLYATFRDPDTGHSWQYLKVSMYRVYLEASPASIGDIAQWGRDAGICFVCGHRLTPRARAEGISPACLAELRSRTEDDHG</sequence>
<protein>
    <submittedName>
        <fullName evidence="1">Uncharacterized protein</fullName>
    </submittedName>
</protein>
<name>A0ABD7HP73_9MYCO</name>
<dbReference type="RefSeq" id="WP_119596524.1">
    <property type="nucleotide sequence ID" value="NZ_QXBN01000012.1"/>
</dbReference>
<evidence type="ECO:0000313" key="2">
    <source>
        <dbReference type="Proteomes" id="UP000284557"/>
    </source>
</evidence>
<reference evidence="1 2" key="1">
    <citation type="submission" date="2018-08" db="EMBL/GenBank/DDBJ databases">
        <title>Linezolid Resistance in Mycobacterium abscessus: MIC Distribution and Comprehensive Investigation of Resistance Mechanisms.</title>
        <authorList>
            <person name="Ye M."/>
            <person name="Xu L."/>
            <person name="Zou Y."/>
            <person name="Li B."/>
            <person name="Guo Q."/>
            <person name="Zhang Y."/>
            <person name="Zhan M."/>
            <person name="Xu B."/>
            <person name="Yu F."/>
            <person name="Zhang Z."/>
            <person name="Chu H."/>
        </authorList>
    </citation>
    <scope>NUCLEOTIDE SEQUENCE [LARGE SCALE GENOMIC DNA]</scope>
    <source>
        <strain evidence="1 2">G143</strain>
    </source>
</reference>
<evidence type="ECO:0000313" key="1">
    <source>
        <dbReference type="EMBL" id="RIT36879.1"/>
    </source>
</evidence>
<gene>
    <name evidence="1" type="ORF">D2E76_16655</name>
</gene>
<proteinExistence type="predicted"/>
<accession>A0ABD7HP73</accession>
<dbReference type="AlphaFoldDB" id="A0ABD7HP73"/>
<dbReference type="Proteomes" id="UP000284557">
    <property type="component" value="Unassembled WGS sequence"/>
</dbReference>
<organism evidence="1 2">
    <name type="scientific">Mycobacteroides abscessus</name>
    <dbReference type="NCBI Taxonomy" id="36809"/>
    <lineage>
        <taxon>Bacteria</taxon>
        <taxon>Bacillati</taxon>
        <taxon>Actinomycetota</taxon>
        <taxon>Actinomycetes</taxon>
        <taxon>Mycobacteriales</taxon>
        <taxon>Mycobacteriaceae</taxon>
        <taxon>Mycobacteroides</taxon>
    </lineage>
</organism>
<dbReference type="EMBL" id="QXBN01000012">
    <property type="protein sequence ID" value="RIT36879.1"/>
    <property type="molecule type" value="Genomic_DNA"/>
</dbReference>
<comment type="caution">
    <text evidence="1">The sequence shown here is derived from an EMBL/GenBank/DDBJ whole genome shotgun (WGS) entry which is preliminary data.</text>
</comment>